<dbReference type="AlphaFoldDB" id="A0A8B8ZKW1"/>
<evidence type="ECO:0000256" key="1">
    <source>
        <dbReference type="ARBA" id="ARBA00004477"/>
    </source>
</evidence>
<accession>A0A8B8ZKW1</accession>
<evidence type="ECO:0000256" key="5">
    <source>
        <dbReference type="ARBA" id="ARBA00023098"/>
    </source>
</evidence>
<dbReference type="GO" id="GO:0006629">
    <property type="term" value="P:lipid metabolic process"/>
    <property type="evidence" value="ECO:0007669"/>
    <property type="project" value="UniProtKB-KW"/>
</dbReference>
<evidence type="ECO:0000256" key="2">
    <source>
        <dbReference type="ARBA" id="ARBA00022692"/>
    </source>
</evidence>
<dbReference type="GO" id="GO:0005789">
    <property type="term" value="C:endoplasmic reticulum membrane"/>
    <property type="evidence" value="ECO:0007669"/>
    <property type="project" value="UniProtKB-SubCell"/>
</dbReference>
<organism evidence="9 10">
    <name type="scientific">Phoenix dactylifera</name>
    <name type="common">Date palm</name>
    <dbReference type="NCBI Taxonomy" id="42345"/>
    <lineage>
        <taxon>Eukaryota</taxon>
        <taxon>Viridiplantae</taxon>
        <taxon>Streptophyta</taxon>
        <taxon>Embryophyta</taxon>
        <taxon>Tracheophyta</taxon>
        <taxon>Spermatophyta</taxon>
        <taxon>Magnoliopsida</taxon>
        <taxon>Liliopsida</taxon>
        <taxon>Arecaceae</taxon>
        <taxon>Coryphoideae</taxon>
        <taxon>Phoeniceae</taxon>
        <taxon>Phoenix</taxon>
    </lineage>
</organism>
<evidence type="ECO:0000256" key="8">
    <source>
        <dbReference type="SAM" id="Phobius"/>
    </source>
</evidence>
<keyword evidence="4 8" id="KW-1133">Transmembrane helix</keyword>
<dbReference type="InterPro" id="IPR009617">
    <property type="entry name" value="Seipin"/>
</dbReference>
<keyword evidence="9" id="KW-1185">Reference proteome</keyword>
<evidence type="ECO:0000313" key="9">
    <source>
        <dbReference type="Proteomes" id="UP000228380"/>
    </source>
</evidence>
<feature type="region of interest" description="Disordered" evidence="7">
    <location>
        <begin position="99"/>
        <end position="140"/>
    </location>
</feature>
<feature type="compositionally biased region" description="Polar residues" evidence="7">
    <location>
        <begin position="103"/>
        <end position="117"/>
    </location>
</feature>
<keyword evidence="2 8" id="KW-0812">Transmembrane</keyword>
<dbReference type="GeneID" id="103706425"/>
<name>A0A8B8ZKW1_PHODC</name>
<feature type="transmembrane region" description="Helical" evidence="8">
    <location>
        <begin position="450"/>
        <end position="474"/>
    </location>
</feature>
<proteinExistence type="predicted"/>
<keyword evidence="3" id="KW-0256">Endoplasmic reticulum</keyword>
<keyword evidence="6 8" id="KW-0472">Membrane</keyword>
<dbReference type="RefSeq" id="XP_038973952.1">
    <property type="nucleotide sequence ID" value="XM_039118024.1"/>
</dbReference>
<dbReference type="KEGG" id="pda:103706425"/>
<comment type="subcellular location">
    <subcellularLocation>
        <location evidence="1">Endoplasmic reticulum membrane</location>
        <topology evidence="1">Multi-pass membrane protein</topology>
    </subcellularLocation>
</comment>
<evidence type="ECO:0000256" key="6">
    <source>
        <dbReference type="ARBA" id="ARBA00023136"/>
    </source>
</evidence>
<evidence type="ECO:0000256" key="4">
    <source>
        <dbReference type="ARBA" id="ARBA00022989"/>
    </source>
</evidence>
<dbReference type="PANTHER" id="PTHR21212:SF0">
    <property type="entry name" value="SEIPIN"/>
    <property type="match status" value="1"/>
</dbReference>
<sequence>MDETELDAYSSPDPFFDALGSFPPEETLDPTPAPESTANGPGDAIHYPSPAALRRRRPPSRRIPAAVFKESSSSDSPSGITSLRESRTKILLALKDQEALETPDNSSSTLTSDQISTGRDRSPEISLRSSATSSAPVRESPPVSVAGFVVKAVFFQLSLLISSITFPIWLLHCFFFLLINPFGTLRRARNGIKGRALRVWKSLVEKVIPFVSESLESQQGVGKLAARFAWGCFWSFYICFGLFGLLMGAFLGGRLFMGRAVEMPFQMTEGLNFDYTKPTPDALVPVGSCDGGSVSGGKAGAWEHGGWRSVPPNHKMQLTISLTLPESDYNRKLGMFQVRTEFLSADGNVMASSSQPCMLRFKSSHIRLTETFLKSGTLLAGYSSESQFLRLKMTGFTEGTEPTVCIRVVLEQRAEFRPGAGIPEIYAASLRLESELPLFKKLIWNCRRTLYIWISMGLFIMELLVFLVCCRPIIVPRSRPVGGSQSRM</sequence>
<feature type="transmembrane region" description="Helical" evidence="8">
    <location>
        <begin position="157"/>
        <end position="179"/>
    </location>
</feature>
<reference evidence="10" key="1">
    <citation type="submission" date="2025-08" db="UniProtKB">
        <authorList>
            <consortium name="RefSeq"/>
        </authorList>
    </citation>
    <scope>IDENTIFICATION</scope>
    <source>
        <tissue evidence="10">Young leaves</tissue>
    </source>
</reference>
<dbReference type="PANTHER" id="PTHR21212">
    <property type="entry name" value="BERNARDINELLI-SEIP CONGENITAL LIPODYSTROPHY 2 HOMOLOG BSCL2 PROTEIN"/>
    <property type="match status" value="1"/>
</dbReference>
<evidence type="ECO:0000313" key="10">
    <source>
        <dbReference type="RefSeq" id="XP_038973952.1"/>
    </source>
</evidence>
<keyword evidence="5" id="KW-0443">Lipid metabolism</keyword>
<dbReference type="CDD" id="cd23995">
    <property type="entry name" value="Seipin_BSCL2_like"/>
    <property type="match status" value="1"/>
</dbReference>
<dbReference type="GO" id="GO:0140042">
    <property type="term" value="P:lipid droplet formation"/>
    <property type="evidence" value="ECO:0007669"/>
    <property type="project" value="UniProtKB-ARBA"/>
</dbReference>
<gene>
    <name evidence="10" type="primary">LOC103706425</name>
</gene>
<dbReference type="OrthoDB" id="3990054at2759"/>
<feature type="compositionally biased region" description="Low complexity" evidence="7">
    <location>
        <begin position="62"/>
        <end position="82"/>
    </location>
</feature>
<feature type="region of interest" description="Disordered" evidence="7">
    <location>
        <begin position="1"/>
        <end position="82"/>
    </location>
</feature>
<evidence type="ECO:0000256" key="7">
    <source>
        <dbReference type="SAM" id="MobiDB-lite"/>
    </source>
</evidence>
<dbReference type="Pfam" id="PF06775">
    <property type="entry name" value="Seipin"/>
    <property type="match status" value="1"/>
</dbReference>
<feature type="transmembrane region" description="Helical" evidence="8">
    <location>
        <begin position="234"/>
        <end position="257"/>
    </location>
</feature>
<dbReference type="Proteomes" id="UP000228380">
    <property type="component" value="Unplaced"/>
</dbReference>
<protein>
    <submittedName>
        <fullName evidence="10">Seipin-2-like</fullName>
    </submittedName>
</protein>
<evidence type="ECO:0000256" key="3">
    <source>
        <dbReference type="ARBA" id="ARBA00022824"/>
    </source>
</evidence>